<name>A0ACD5ZJC4_AVESA</name>
<proteinExistence type="predicted"/>
<reference evidence="1" key="2">
    <citation type="submission" date="2025-09" db="UniProtKB">
        <authorList>
            <consortium name="EnsemblPlants"/>
        </authorList>
    </citation>
    <scope>IDENTIFICATION</scope>
</reference>
<dbReference type="EnsemblPlants" id="AVESA.00010b.r2.6DG1172150.1">
    <property type="protein sequence ID" value="AVESA.00010b.r2.6DG1172150.1.CDS"/>
    <property type="gene ID" value="AVESA.00010b.r2.6DG1172150"/>
</dbReference>
<protein>
    <submittedName>
        <fullName evidence="1">Uncharacterized protein</fullName>
    </submittedName>
</protein>
<organism evidence="1 2">
    <name type="scientific">Avena sativa</name>
    <name type="common">Oat</name>
    <dbReference type="NCBI Taxonomy" id="4498"/>
    <lineage>
        <taxon>Eukaryota</taxon>
        <taxon>Viridiplantae</taxon>
        <taxon>Streptophyta</taxon>
        <taxon>Embryophyta</taxon>
        <taxon>Tracheophyta</taxon>
        <taxon>Spermatophyta</taxon>
        <taxon>Magnoliopsida</taxon>
        <taxon>Liliopsida</taxon>
        <taxon>Poales</taxon>
        <taxon>Poaceae</taxon>
        <taxon>BOP clade</taxon>
        <taxon>Pooideae</taxon>
        <taxon>Poodae</taxon>
        <taxon>Poeae</taxon>
        <taxon>Poeae Chloroplast Group 1 (Aveneae type)</taxon>
        <taxon>Aveninae</taxon>
        <taxon>Avena</taxon>
    </lineage>
</organism>
<keyword evidence="2" id="KW-1185">Reference proteome</keyword>
<evidence type="ECO:0000313" key="1">
    <source>
        <dbReference type="EnsemblPlants" id="AVESA.00010b.r2.6DG1172150.1.CDS"/>
    </source>
</evidence>
<evidence type="ECO:0000313" key="2">
    <source>
        <dbReference type="Proteomes" id="UP001732700"/>
    </source>
</evidence>
<reference evidence="1" key="1">
    <citation type="submission" date="2021-05" db="EMBL/GenBank/DDBJ databases">
        <authorList>
            <person name="Scholz U."/>
            <person name="Mascher M."/>
            <person name="Fiebig A."/>
        </authorList>
    </citation>
    <scope>NUCLEOTIDE SEQUENCE [LARGE SCALE GENOMIC DNA]</scope>
</reference>
<sequence>MAGSSFSAVAGGKPPLFATEKPKRMVAYRLYAGTIFAGILLIWVYRATHIPPRDSSSLGWRASLGLLVAEVLFGLYWVLTLSVRWNPILRTTFKDRLTERYGEDQLPGVDIFVCTADPALEPPMLVISTVLSVMAYDYPPEKLNVYLSDDAGSAATFYALCEASEFAKHWIPFCKNYKVEPRSPAAYFAEAATPHDACSPQELLRMKDLYRDLTDRVNSVVHSGKIPEVPECNCRDFSEGNETITSEDHPSIVQVKIGSFVRARLLAEVHSN</sequence>
<dbReference type="Proteomes" id="UP001732700">
    <property type="component" value="Chromosome 6D"/>
</dbReference>
<accession>A0ACD5ZJC4</accession>